<dbReference type="PANTHER" id="PTHR33711:SF7">
    <property type="entry name" value="INTRADIOL RING-CLEAVAGE DIOXYGENASES DOMAIN-CONTAINING PROTEIN-RELATED"/>
    <property type="match status" value="1"/>
</dbReference>
<dbReference type="GO" id="GO:0018576">
    <property type="term" value="F:catechol 1,2-dioxygenase activity"/>
    <property type="evidence" value="ECO:0007669"/>
    <property type="project" value="InterPro"/>
</dbReference>
<proteinExistence type="inferred from homology"/>
<dbReference type="OrthoDB" id="9800887at2"/>
<evidence type="ECO:0000256" key="3">
    <source>
        <dbReference type="ARBA" id="ARBA00022723"/>
    </source>
</evidence>
<dbReference type="InterPro" id="IPR015889">
    <property type="entry name" value="Intradiol_dOase_core"/>
</dbReference>
<protein>
    <submittedName>
        <fullName evidence="9">Catechol 1,2-dioxygenase</fullName>
    </submittedName>
</protein>
<dbReference type="SUPFAM" id="SSF49482">
    <property type="entry name" value="Aromatic compound dioxygenase"/>
    <property type="match status" value="1"/>
</dbReference>
<evidence type="ECO:0000256" key="2">
    <source>
        <dbReference type="ARBA" id="ARBA00007825"/>
    </source>
</evidence>
<evidence type="ECO:0000313" key="9">
    <source>
        <dbReference type="EMBL" id="SIO46401.1"/>
    </source>
</evidence>
<gene>
    <name evidence="9" type="ORF">SAMN05444165_3429</name>
</gene>
<sequence>MTDLSHLDSIVDDADSITEVVQAAMSRTDDVRLKQIVDALVRHAHAFFREVRLTDQEFEQGIEFVKAIGQATTDDHNEVVLCADVLGFSTLVTLLNTIDKTDRTPGALLGPFYRGHSPEYRNGECIVADGSPGAPLFVRGRVVDRARRPVANAMVDVWQASPVGLYENQDPDQPDMNLRGRFRTDAEGYFRFRSVRPAGYPIPTHGPVGGLLEKQHRHPYRPAHIHFLVIAEGYETLVSQVFADDSGYLGSDVVFGVIRDLVGRFELHEDGKAPDADVTGPYYTLGYEFVLAEGTPTYPTPPIK</sequence>
<organism evidence="9 10">
    <name type="scientific">Paraburkholderia phenazinium</name>
    <dbReference type="NCBI Taxonomy" id="60549"/>
    <lineage>
        <taxon>Bacteria</taxon>
        <taxon>Pseudomonadati</taxon>
        <taxon>Pseudomonadota</taxon>
        <taxon>Betaproteobacteria</taxon>
        <taxon>Burkholderiales</taxon>
        <taxon>Burkholderiaceae</taxon>
        <taxon>Paraburkholderia</taxon>
    </lineage>
</organism>
<dbReference type="InterPro" id="IPR000627">
    <property type="entry name" value="Intradiol_dOase_C"/>
</dbReference>
<evidence type="ECO:0000259" key="7">
    <source>
        <dbReference type="Pfam" id="PF00775"/>
    </source>
</evidence>
<accession>A0A1N6JQ60</accession>
<dbReference type="AlphaFoldDB" id="A0A1N6JQ60"/>
<feature type="domain" description="Catechol dioxygenase N-terminal" evidence="8">
    <location>
        <begin position="30"/>
        <end position="97"/>
    </location>
</feature>
<dbReference type="Gene3D" id="2.60.130.10">
    <property type="entry name" value="Aromatic compound dioxygenase"/>
    <property type="match status" value="1"/>
</dbReference>
<comment type="similarity">
    <text evidence="2">Belongs to the intradiol ring-cleavage dioxygenase family.</text>
</comment>
<dbReference type="GO" id="GO:0008199">
    <property type="term" value="F:ferric iron binding"/>
    <property type="evidence" value="ECO:0007669"/>
    <property type="project" value="InterPro"/>
</dbReference>
<comment type="cofactor">
    <cofactor evidence="1">
        <name>Fe(3+)</name>
        <dbReference type="ChEBI" id="CHEBI:29034"/>
    </cofactor>
</comment>
<keyword evidence="3" id="KW-0479">Metal-binding</keyword>
<reference evidence="9 10" key="1">
    <citation type="submission" date="2016-11" db="EMBL/GenBank/DDBJ databases">
        <authorList>
            <person name="Jaros S."/>
            <person name="Januszkiewicz K."/>
            <person name="Wedrychowicz H."/>
        </authorList>
    </citation>
    <scope>NUCLEOTIDE SEQUENCE [LARGE SCALE GENOMIC DNA]</scope>
    <source>
        <strain evidence="9 10">GAS95</strain>
    </source>
</reference>
<dbReference type="PANTHER" id="PTHR33711">
    <property type="entry name" value="DIOXYGENASE, PUTATIVE (AFU_ORTHOLOGUE AFUA_2G02910)-RELATED"/>
    <property type="match status" value="1"/>
</dbReference>
<evidence type="ECO:0000259" key="8">
    <source>
        <dbReference type="Pfam" id="PF04444"/>
    </source>
</evidence>
<dbReference type="InterPro" id="IPR007535">
    <property type="entry name" value="Catechol_dOase_N"/>
</dbReference>
<evidence type="ECO:0000313" key="10">
    <source>
        <dbReference type="Proteomes" id="UP000185151"/>
    </source>
</evidence>
<keyword evidence="4 9" id="KW-0223">Dioxygenase</keyword>
<evidence type="ECO:0000256" key="1">
    <source>
        <dbReference type="ARBA" id="ARBA00001965"/>
    </source>
</evidence>
<dbReference type="EMBL" id="FSRU01000001">
    <property type="protein sequence ID" value="SIO46401.1"/>
    <property type="molecule type" value="Genomic_DNA"/>
</dbReference>
<dbReference type="GO" id="GO:0009712">
    <property type="term" value="P:catechol-containing compound metabolic process"/>
    <property type="evidence" value="ECO:0007669"/>
    <property type="project" value="InterPro"/>
</dbReference>
<dbReference type="Pfam" id="PF00775">
    <property type="entry name" value="Dioxygenase_C"/>
    <property type="match status" value="1"/>
</dbReference>
<feature type="domain" description="Intradiol ring-cleavage dioxygenases" evidence="7">
    <location>
        <begin position="110"/>
        <end position="279"/>
    </location>
</feature>
<dbReference type="Proteomes" id="UP000185151">
    <property type="component" value="Unassembled WGS sequence"/>
</dbReference>
<keyword evidence="5" id="KW-0560">Oxidoreductase</keyword>
<name>A0A1N6JQ60_9BURK</name>
<dbReference type="RefSeq" id="WP_074296779.1">
    <property type="nucleotide sequence ID" value="NZ_FSRU01000001.1"/>
</dbReference>
<keyword evidence="6" id="KW-0408">Iron</keyword>
<evidence type="ECO:0000256" key="5">
    <source>
        <dbReference type="ARBA" id="ARBA00023002"/>
    </source>
</evidence>
<evidence type="ECO:0000256" key="6">
    <source>
        <dbReference type="ARBA" id="ARBA00023004"/>
    </source>
</evidence>
<dbReference type="Pfam" id="PF04444">
    <property type="entry name" value="Dioxygenase_N"/>
    <property type="match status" value="1"/>
</dbReference>
<keyword evidence="10" id="KW-1185">Reference proteome</keyword>
<dbReference type="InterPro" id="IPR050770">
    <property type="entry name" value="Intradiol_RC_Dioxygenase"/>
</dbReference>
<evidence type="ECO:0000256" key="4">
    <source>
        <dbReference type="ARBA" id="ARBA00022964"/>
    </source>
</evidence>